<name>M8AVE3_AEGTA</name>
<organism evidence="2">
    <name type="scientific">Aegilops tauschii</name>
    <name type="common">Tausch's goatgrass</name>
    <name type="synonym">Aegilops squarrosa</name>
    <dbReference type="NCBI Taxonomy" id="37682"/>
    <lineage>
        <taxon>Eukaryota</taxon>
        <taxon>Viridiplantae</taxon>
        <taxon>Streptophyta</taxon>
        <taxon>Embryophyta</taxon>
        <taxon>Tracheophyta</taxon>
        <taxon>Spermatophyta</taxon>
        <taxon>Magnoliopsida</taxon>
        <taxon>Liliopsida</taxon>
        <taxon>Poales</taxon>
        <taxon>Poaceae</taxon>
        <taxon>BOP clade</taxon>
        <taxon>Pooideae</taxon>
        <taxon>Triticodae</taxon>
        <taxon>Triticeae</taxon>
        <taxon>Triticinae</taxon>
        <taxon>Aegilops</taxon>
    </lineage>
</organism>
<accession>M8AVE3</accession>
<evidence type="ECO:0000313" key="2">
    <source>
        <dbReference type="EnsemblPlants" id="EMT08437"/>
    </source>
</evidence>
<evidence type="ECO:0000259" key="1">
    <source>
        <dbReference type="Pfam" id="PF00646"/>
    </source>
</evidence>
<proteinExistence type="predicted"/>
<dbReference type="PANTHER" id="PTHR32133:SF320">
    <property type="entry name" value="F-BOX DOMAIN-CONTAINING PROTEIN"/>
    <property type="match status" value="1"/>
</dbReference>
<protein>
    <recommendedName>
        <fullName evidence="1">F-box domain-containing protein</fullName>
    </recommendedName>
</protein>
<dbReference type="PANTHER" id="PTHR32133">
    <property type="entry name" value="OS07G0120400 PROTEIN"/>
    <property type="match status" value="1"/>
</dbReference>
<dbReference type="Pfam" id="PF00646">
    <property type="entry name" value="F-box"/>
    <property type="match status" value="1"/>
</dbReference>
<dbReference type="InterPro" id="IPR036047">
    <property type="entry name" value="F-box-like_dom_sf"/>
</dbReference>
<feature type="domain" description="F-box" evidence="1">
    <location>
        <begin position="20"/>
        <end position="56"/>
    </location>
</feature>
<dbReference type="AlphaFoldDB" id="M8AVE3"/>
<dbReference type="InterPro" id="IPR001810">
    <property type="entry name" value="F-box_dom"/>
</dbReference>
<dbReference type="Gene3D" id="1.20.1280.50">
    <property type="match status" value="1"/>
</dbReference>
<dbReference type="EnsemblPlants" id="EMT08437">
    <property type="protein sequence ID" value="EMT08437"/>
    <property type="gene ID" value="F775_23462"/>
</dbReference>
<dbReference type="SUPFAM" id="SSF81383">
    <property type="entry name" value="F-box domain"/>
    <property type="match status" value="1"/>
</dbReference>
<reference evidence="2" key="1">
    <citation type="submission" date="2015-06" db="UniProtKB">
        <authorList>
            <consortium name="EnsemblPlants"/>
        </authorList>
    </citation>
    <scope>IDENTIFICATION</scope>
</reference>
<sequence>MTASFGRRLRPTSVPPLDDDDLLDEILLRLPPDPSSLPRASAVCIRWRRLVSDPGFVGRFLLHHRLHPPILGCFFTDPRRARAFLFMGVHPVLVGDSLHWFINCGLHKILEFDLHRQILTVIPGPLDEFPVGISQILVMRAEDGGLGVLFKSDCNVQLWKRKIDCDGEASWVLGRTFDLDTLFSLNSEEIKYMVILGLAEYNNTVFVQTVVGHFTVQLESLQFKKTFETNIWNLHQPFESVYTGVWRPVPMLV</sequence>